<comment type="caution">
    <text evidence="9">The sequence shown here is derived from an EMBL/GenBank/DDBJ whole genome shotgun (WGS) entry which is preliminary data.</text>
</comment>
<dbReference type="OrthoDB" id="4314040at2759"/>
<feature type="compositionally biased region" description="Polar residues" evidence="7">
    <location>
        <begin position="1"/>
        <end position="20"/>
    </location>
</feature>
<dbReference type="PROSITE" id="PS50048">
    <property type="entry name" value="ZN2_CY6_FUNGAL_2"/>
    <property type="match status" value="1"/>
</dbReference>
<dbReference type="AlphaFoldDB" id="A0A0A1UML3"/>
<evidence type="ECO:0000256" key="3">
    <source>
        <dbReference type="ARBA" id="ARBA00023015"/>
    </source>
</evidence>
<dbReference type="InterPro" id="IPR001138">
    <property type="entry name" value="Zn2Cys6_DnaBD"/>
</dbReference>
<evidence type="ECO:0000256" key="2">
    <source>
        <dbReference type="ARBA" id="ARBA00022833"/>
    </source>
</evidence>
<proteinExistence type="predicted"/>
<dbReference type="SUPFAM" id="SSF57701">
    <property type="entry name" value="Zn2/Cys6 DNA-binding domain"/>
    <property type="match status" value="1"/>
</dbReference>
<dbReference type="PANTHER" id="PTHR36206">
    <property type="entry name" value="ASPERCRYPTIN BIOSYNTHESIS CLUSTER-SPECIFIC TRANSCRIPTION REGULATOR ATNN-RELATED"/>
    <property type="match status" value="1"/>
</dbReference>
<dbReference type="SMART" id="SM00066">
    <property type="entry name" value="GAL4"/>
    <property type="match status" value="1"/>
</dbReference>
<dbReference type="Gene3D" id="4.10.240.10">
    <property type="entry name" value="Zn(2)-C6 fungal-type DNA-binding domain"/>
    <property type="match status" value="1"/>
</dbReference>
<protein>
    <submittedName>
        <fullName evidence="9">Zn(2)-Cys(6) zinc finger domain protein</fullName>
    </submittedName>
</protein>
<gene>
    <name evidence="9" type="ORF">X797_011070</name>
</gene>
<dbReference type="PANTHER" id="PTHR36206:SF16">
    <property type="entry name" value="TRANSCRIPTION FACTOR DOMAIN-CONTAINING PROTEIN-RELATED"/>
    <property type="match status" value="1"/>
</dbReference>
<evidence type="ECO:0000256" key="1">
    <source>
        <dbReference type="ARBA" id="ARBA00022723"/>
    </source>
</evidence>
<keyword evidence="6" id="KW-0539">Nucleus</keyword>
<organism evidence="9 10">
    <name type="scientific">Metarhizium robertsii</name>
    <dbReference type="NCBI Taxonomy" id="568076"/>
    <lineage>
        <taxon>Eukaryota</taxon>
        <taxon>Fungi</taxon>
        <taxon>Dikarya</taxon>
        <taxon>Ascomycota</taxon>
        <taxon>Pezizomycotina</taxon>
        <taxon>Sordariomycetes</taxon>
        <taxon>Hypocreomycetidae</taxon>
        <taxon>Hypocreales</taxon>
        <taxon>Clavicipitaceae</taxon>
        <taxon>Metarhizium</taxon>
    </lineage>
</organism>
<evidence type="ECO:0000313" key="9">
    <source>
        <dbReference type="EMBL" id="EXU95826.1"/>
    </source>
</evidence>
<dbReference type="GO" id="GO:0000981">
    <property type="term" value="F:DNA-binding transcription factor activity, RNA polymerase II-specific"/>
    <property type="evidence" value="ECO:0007669"/>
    <property type="project" value="InterPro"/>
</dbReference>
<accession>A0A0A1UML3</accession>
<dbReference type="EMBL" id="JELW01000063">
    <property type="protein sequence ID" value="EXU95826.1"/>
    <property type="molecule type" value="Genomic_DNA"/>
</dbReference>
<feature type="domain" description="Zn(2)-C6 fungal-type" evidence="8">
    <location>
        <begin position="35"/>
        <end position="63"/>
    </location>
</feature>
<evidence type="ECO:0000256" key="4">
    <source>
        <dbReference type="ARBA" id="ARBA00023125"/>
    </source>
</evidence>
<dbReference type="InterPro" id="IPR052360">
    <property type="entry name" value="Transcr_Regulatory_Proteins"/>
</dbReference>
<keyword evidence="1" id="KW-0479">Metal-binding</keyword>
<keyword evidence="3" id="KW-0805">Transcription regulation</keyword>
<keyword evidence="5" id="KW-0804">Transcription</keyword>
<evidence type="ECO:0000256" key="7">
    <source>
        <dbReference type="SAM" id="MobiDB-lite"/>
    </source>
</evidence>
<keyword evidence="2" id="KW-0862">Zinc</keyword>
<sequence length="520" mass="58171">MQKDNGSASCAANPILQSRRGSPRQRRWAPKVKTGCKTCRARHIKCDEAKPACKKCISAGKRCDGYVYNAAQKTPISKTHQVPCDALVTHHMLPNHQNPMSLCFTEIKPSRPPSNELTSATGSLVYILNVIDPAYSVLSFGECLKDYPQRMEHNKVLTAASKVLTASVFSFYTGSISSKPLVPYGEALRVLISSVGAVHGKTQIVDTMCAIGILLASHVCQPPTITRGLKLKFVQNVRGSNRREFEVLLRGLVYFLDMLGDEELDNAFDNEVVSNLRRLVIVSSIMDPTMRFNPRLHYGKKRQSGLVATAPCNVGTARCSQQWHDLIQISSYLEDPISNLDHITTTYQQLSTHLALLEKNATDVFRKVKTSRDSLLSLQYIRQEAGNSGLLTMAMALNMALRIIHPRNSALLEEAVTFVSVVLRAADRVSLFKPLNTALLGNCLCLAWVVAVNPQEKERVRKMLDEHSYIFRGTTWEVLATKFQKRFDSIREWYRWYSLLGQVPSWQQGTKDEDVSACPP</sequence>
<evidence type="ECO:0000256" key="5">
    <source>
        <dbReference type="ARBA" id="ARBA00023163"/>
    </source>
</evidence>
<name>A0A0A1UML3_9HYPO</name>
<dbReference type="InterPro" id="IPR036864">
    <property type="entry name" value="Zn2-C6_fun-type_DNA-bd_sf"/>
</dbReference>
<keyword evidence="4" id="KW-0238">DNA-binding</keyword>
<evidence type="ECO:0000313" key="10">
    <source>
        <dbReference type="Proteomes" id="UP000030151"/>
    </source>
</evidence>
<feature type="region of interest" description="Disordered" evidence="7">
    <location>
        <begin position="1"/>
        <end position="29"/>
    </location>
</feature>
<dbReference type="GO" id="GO:0008270">
    <property type="term" value="F:zinc ion binding"/>
    <property type="evidence" value="ECO:0007669"/>
    <property type="project" value="InterPro"/>
</dbReference>
<reference evidence="9 10" key="1">
    <citation type="submission" date="2014-02" db="EMBL/GenBank/DDBJ databases">
        <title>The genome sequence of the entomopathogenic fungus Metarhizium robertsii ARSEF 2575.</title>
        <authorList>
            <person name="Giuliano Garisto Donzelli B."/>
            <person name="Roe B.A."/>
            <person name="Macmil S.L."/>
            <person name="Krasnoff S.B."/>
            <person name="Gibson D.M."/>
        </authorList>
    </citation>
    <scope>NUCLEOTIDE SEQUENCE [LARGE SCALE GENOMIC DNA]</scope>
    <source>
        <strain evidence="9 10">ARSEF 2575</strain>
    </source>
</reference>
<evidence type="ECO:0000259" key="8">
    <source>
        <dbReference type="PROSITE" id="PS50048"/>
    </source>
</evidence>
<dbReference type="CDD" id="cd00067">
    <property type="entry name" value="GAL4"/>
    <property type="match status" value="1"/>
</dbReference>
<dbReference type="Pfam" id="PF00172">
    <property type="entry name" value="Zn_clus"/>
    <property type="match status" value="1"/>
</dbReference>
<dbReference type="Proteomes" id="UP000030151">
    <property type="component" value="Unassembled WGS sequence"/>
</dbReference>
<evidence type="ECO:0000256" key="6">
    <source>
        <dbReference type="ARBA" id="ARBA00023242"/>
    </source>
</evidence>
<dbReference type="HOGENOM" id="CLU_019524_1_0_1"/>
<dbReference type="GO" id="GO:0003677">
    <property type="term" value="F:DNA binding"/>
    <property type="evidence" value="ECO:0007669"/>
    <property type="project" value="UniProtKB-KW"/>
</dbReference>
<dbReference type="PROSITE" id="PS00463">
    <property type="entry name" value="ZN2_CY6_FUNGAL_1"/>
    <property type="match status" value="1"/>
</dbReference>